<evidence type="ECO:0000256" key="8">
    <source>
        <dbReference type="ARBA" id="ARBA00023128"/>
    </source>
</evidence>
<evidence type="ECO:0000256" key="4">
    <source>
        <dbReference type="ARBA" id="ARBA00022448"/>
    </source>
</evidence>
<gene>
    <name evidence="10" type="ORF">P43SY_007870</name>
</gene>
<dbReference type="GO" id="GO:0006120">
    <property type="term" value="P:mitochondrial electron transport, NADH to ubiquinone"/>
    <property type="evidence" value="ECO:0007669"/>
    <property type="project" value="InterPro"/>
</dbReference>
<evidence type="ECO:0000256" key="6">
    <source>
        <dbReference type="ARBA" id="ARBA00022737"/>
    </source>
</evidence>
<dbReference type="Proteomes" id="UP001209570">
    <property type="component" value="Unassembled WGS sequence"/>
</dbReference>
<evidence type="ECO:0000313" key="10">
    <source>
        <dbReference type="EMBL" id="KAJ0402728.1"/>
    </source>
</evidence>
<evidence type="ECO:0000256" key="5">
    <source>
        <dbReference type="ARBA" id="ARBA00022660"/>
    </source>
</evidence>
<keyword evidence="9" id="KW-1015">Disulfide bond</keyword>
<keyword evidence="4" id="KW-0813">Transport</keyword>
<organism evidence="10 11">
    <name type="scientific">Pythium insidiosum</name>
    <name type="common">Pythiosis disease agent</name>
    <dbReference type="NCBI Taxonomy" id="114742"/>
    <lineage>
        <taxon>Eukaryota</taxon>
        <taxon>Sar</taxon>
        <taxon>Stramenopiles</taxon>
        <taxon>Oomycota</taxon>
        <taxon>Peronosporomycetes</taxon>
        <taxon>Pythiales</taxon>
        <taxon>Pythiaceae</taxon>
        <taxon>Pythium</taxon>
    </lineage>
</organism>
<dbReference type="InterPro" id="IPR016680">
    <property type="entry name" value="NDUFA8"/>
</dbReference>
<evidence type="ECO:0000256" key="1">
    <source>
        <dbReference type="ARBA" id="ARBA00003195"/>
    </source>
</evidence>
<accession>A0AAD5LLJ2</accession>
<sequence length="109" mass="12569">MADQQLPSTDNTSLTCAARVFGYECADENLAFLRCKQKDQDPRACLPQGEKVTACVLKVLKDLETHCGETYNAYKKALKKNYHQIDEVRKEQAAMEQCWREFKGYNKQE</sequence>
<evidence type="ECO:0000313" key="11">
    <source>
        <dbReference type="Proteomes" id="UP001209570"/>
    </source>
</evidence>
<comment type="function">
    <text evidence="1">Accessory subunit of the mitochondrial membrane respiratory chain NADH dehydrogenase (Complex I), that is believed not to be involved in catalysis. Complex I functions in the transfer of electrons from NADH to the respiratory chain. The immediate electron acceptor for the enzyme is believed to be ubiquinone.</text>
</comment>
<protein>
    <submittedName>
        <fullName evidence="10">Uncharacterized protein</fullName>
    </submittedName>
</protein>
<dbReference type="PANTHER" id="PTHR13344:SF0">
    <property type="entry name" value="NADH DEHYDROGENASE [UBIQUINONE] 1 ALPHA SUBCOMPLEX SUBUNIT 8"/>
    <property type="match status" value="1"/>
</dbReference>
<keyword evidence="5" id="KW-0679">Respiratory chain</keyword>
<evidence type="ECO:0000256" key="2">
    <source>
        <dbReference type="ARBA" id="ARBA00004173"/>
    </source>
</evidence>
<name>A0AAD5LLJ2_PYTIN</name>
<reference evidence="10" key="1">
    <citation type="submission" date="2021-12" db="EMBL/GenBank/DDBJ databases">
        <title>Prjna785345.</title>
        <authorList>
            <person name="Rujirawat T."/>
            <person name="Krajaejun T."/>
        </authorList>
    </citation>
    <scope>NUCLEOTIDE SEQUENCE</scope>
    <source>
        <strain evidence="10">Pi057C3</strain>
    </source>
</reference>
<dbReference type="GO" id="GO:0005739">
    <property type="term" value="C:mitochondrion"/>
    <property type="evidence" value="ECO:0007669"/>
    <property type="project" value="UniProtKB-SubCell"/>
</dbReference>
<comment type="similarity">
    <text evidence="3">Belongs to the complex I NDUFA8 subunit family.</text>
</comment>
<dbReference type="PROSITE" id="PS51808">
    <property type="entry name" value="CHCH"/>
    <property type="match status" value="1"/>
</dbReference>
<comment type="caution">
    <text evidence="10">The sequence shown here is derived from an EMBL/GenBank/DDBJ whole genome shotgun (WGS) entry which is preliminary data.</text>
</comment>
<evidence type="ECO:0000256" key="7">
    <source>
        <dbReference type="ARBA" id="ARBA00022982"/>
    </source>
</evidence>
<dbReference type="PANTHER" id="PTHR13344">
    <property type="entry name" value="NADH-UBIQUINONE OXIDOREDUCTASE"/>
    <property type="match status" value="1"/>
</dbReference>
<dbReference type="AlphaFoldDB" id="A0AAD5LLJ2"/>
<proteinExistence type="inferred from homology"/>
<keyword evidence="6" id="KW-0677">Repeat</keyword>
<keyword evidence="8" id="KW-0496">Mitochondrion</keyword>
<evidence type="ECO:0000256" key="3">
    <source>
        <dbReference type="ARBA" id="ARBA00010705"/>
    </source>
</evidence>
<dbReference type="EMBL" id="JAKCXM010000096">
    <property type="protein sequence ID" value="KAJ0402728.1"/>
    <property type="molecule type" value="Genomic_DNA"/>
</dbReference>
<comment type="subcellular location">
    <subcellularLocation>
        <location evidence="2">Mitochondrion</location>
    </subcellularLocation>
</comment>
<evidence type="ECO:0000256" key="9">
    <source>
        <dbReference type="ARBA" id="ARBA00023157"/>
    </source>
</evidence>
<keyword evidence="11" id="KW-1185">Reference proteome</keyword>
<keyword evidence="7" id="KW-0249">Electron transport</keyword>